<keyword evidence="2" id="KW-1185">Reference proteome</keyword>
<dbReference type="AlphaFoldDB" id="B7KEQ8"/>
<gene>
    <name evidence="1" type="ordered locus">PCC7424_0623</name>
</gene>
<sequence length="73" mass="8158">MCLSKVLGFLTSTQPTKSVNQAGKNKFDKKMTLKILCQIAIVINCIINSVNLGLKIYQYSHQPNSLTNTHSFK</sequence>
<reference evidence="2" key="1">
    <citation type="journal article" date="2011" name="MBio">
        <title>Novel metabolic attributes of the genus Cyanothece, comprising a group of unicellular nitrogen-fixing Cyanobacteria.</title>
        <authorList>
            <person name="Bandyopadhyay A."/>
            <person name="Elvitigala T."/>
            <person name="Welsh E."/>
            <person name="Stockel J."/>
            <person name="Liberton M."/>
            <person name="Min H."/>
            <person name="Sherman L.A."/>
            <person name="Pakrasi H.B."/>
        </authorList>
    </citation>
    <scope>NUCLEOTIDE SEQUENCE [LARGE SCALE GENOMIC DNA]</scope>
    <source>
        <strain evidence="2">PCC 7424</strain>
    </source>
</reference>
<dbReference type="HOGENOM" id="CLU_2698475_0_0_3"/>
<dbReference type="STRING" id="65393.PCC7424_0623"/>
<protein>
    <submittedName>
        <fullName evidence="1">Uncharacterized protein</fullName>
    </submittedName>
</protein>
<accession>B7KEQ8</accession>
<proteinExistence type="predicted"/>
<dbReference type="Proteomes" id="UP000002384">
    <property type="component" value="Chromosome"/>
</dbReference>
<evidence type="ECO:0000313" key="2">
    <source>
        <dbReference type="Proteomes" id="UP000002384"/>
    </source>
</evidence>
<name>B7KEQ8_GLOC7</name>
<dbReference type="KEGG" id="cyc:PCC7424_0623"/>
<dbReference type="EMBL" id="CP001291">
    <property type="protein sequence ID" value="ACK69083.1"/>
    <property type="molecule type" value="Genomic_DNA"/>
</dbReference>
<organism evidence="1 2">
    <name type="scientific">Gloeothece citriformis (strain PCC 7424)</name>
    <name type="common">Cyanothece sp. (strain PCC 7424)</name>
    <dbReference type="NCBI Taxonomy" id="65393"/>
    <lineage>
        <taxon>Bacteria</taxon>
        <taxon>Bacillati</taxon>
        <taxon>Cyanobacteriota</taxon>
        <taxon>Cyanophyceae</taxon>
        <taxon>Oscillatoriophycideae</taxon>
        <taxon>Chroococcales</taxon>
        <taxon>Aphanothecaceae</taxon>
        <taxon>Gloeothece</taxon>
        <taxon>Gloeothece citriformis</taxon>
    </lineage>
</organism>
<evidence type="ECO:0000313" key="1">
    <source>
        <dbReference type="EMBL" id="ACK69083.1"/>
    </source>
</evidence>